<proteinExistence type="predicted"/>
<name>A0ACC6SGL7_9BACI</name>
<organism evidence="1 2">
    <name type="scientific">Robertmurraya yapensis</name>
    <name type="common">ex Hitch et al 2024</name>
    <dbReference type="NCBI Taxonomy" id="3133160"/>
    <lineage>
        <taxon>Bacteria</taxon>
        <taxon>Bacillati</taxon>
        <taxon>Bacillota</taxon>
        <taxon>Bacilli</taxon>
        <taxon>Bacillales</taxon>
        <taxon>Bacillaceae</taxon>
        <taxon>Robertmurraya</taxon>
    </lineage>
</organism>
<protein>
    <submittedName>
        <fullName evidence="1">Uncharacterized protein</fullName>
    </submittedName>
</protein>
<accession>A0ACC6SGL7</accession>
<keyword evidence="2" id="KW-1185">Reference proteome</keyword>
<reference evidence="1" key="1">
    <citation type="submission" date="2024-03" db="EMBL/GenBank/DDBJ databases">
        <title>Human intestinal bacterial collection.</title>
        <authorList>
            <person name="Pauvert C."/>
            <person name="Hitch T.C.A."/>
            <person name="Clavel T."/>
        </authorList>
    </citation>
    <scope>NUCLEOTIDE SEQUENCE</scope>
    <source>
        <strain evidence="1">CLA-AA-H227</strain>
    </source>
</reference>
<sequence>MSSEQSFWGNIESEVLKENNNGKILFSKNIEELEKEALQAKEHLDYLEIVKARQHQILLNIENEYIKYCDARQYSEYEDMLKRIGHMQIELSSELENQILKIRLDYLLPIYHKTKNIKIPYYRALQEVYENPIIQKIYREQYRIPNFLNEEKVFVLIVQYFSNNKITDLDNRFHSFIFNALRSCRIISEDSWSKLSYMEDGRKTDEKPHTEIFVGSYYNLSKIIEYSYKV</sequence>
<comment type="caution">
    <text evidence="1">The sequence shown here is derived from an EMBL/GenBank/DDBJ whole genome shotgun (WGS) entry which is preliminary data.</text>
</comment>
<evidence type="ECO:0000313" key="2">
    <source>
        <dbReference type="Proteomes" id="UP001439875"/>
    </source>
</evidence>
<dbReference type="Proteomes" id="UP001439875">
    <property type="component" value="Unassembled WGS sequence"/>
</dbReference>
<gene>
    <name evidence="1" type="ORF">WMO40_20735</name>
</gene>
<evidence type="ECO:0000313" key="1">
    <source>
        <dbReference type="EMBL" id="MEQ2529105.1"/>
    </source>
</evidence>
<dbReference type="EMBL" id="JBBMEW010000027">
    <property type="protein sequence ID" value="MEQ2529105.1"/>
    <property type="molecule type" value="Genomic_DNA"/>
</dbReference>